<feature type="transmembrane region" description="Helical" evidence="1">
    <location>
        <begin position="286"/>
        <end position="305"/>
    </location>
</feature>
<dbReference type="EMBL" id="HBNR01024867">
    <property type="protein sequence ID" value="CAE4577097.1"/>
    <property type="molecule type" value="Transcribed_RNA"/>
</dbReference>
<organism evidence="2">
    <name type="scientific">Alexandrium monilatum</name>
    <dbReference type="NCBI Taxonomy" id="311494"/>
    <lineage>
        <taxon>Eukaryota</taxon>
        <taxon>Sar</taxon>
        <taxon>Alveolata</taxon>
        <taxon>Dinophyceae</taxon>
        <taxon>Gonyaulacales</taxon>
        <taxon>Pyrocystaceae</taxon>
        <taxon>Alexandrium</taxon>
    </lineage>
</organism>
<feature type="transmembrane region" description="Helical" evidence="1">
    <location>
        <begin position="257"/>
        <end position="274"/>
    </location>
</feature>
<protein>
    <submittedName>
        <fullName evidence="2">Uncharacterized protein</fullName>
    </submittedName>
</protein>
<sequence length="425" mass="48124">MELSHAAAKGDWALADDAVFDELLALNGRYVHLDVTRICCIVCLTIGTFDPRHYEWNTLYAQSWILQLAWLVSGFCFCLSKRPLLSYLLRILAYFTLGAVINICTWLINDWQWEFGFWFVVHQMNFVFCLFWVLLLLAPLKRHLQGLAEGARATMETFQEKGPEEGSTRFRDFHLQGGAARGFVVLTGGLAVISLFCCLAISPALRDLCIQMSKHGINLGSSGLRTEERAGSLGKNVGVCLQTICSGFWIVLVLPRFFKNTGVVAWALLANLYMHRLVWGYGRGGFFFDGVYYVMIALTAYHLGLSRRRQLGKLVHRYWMVVFFLLRFCCAPGLHGALGLQPPEDRYDRERFILVEALFLISWLTAGQHMADPAIFADDQLGWVNMWALTAFPTVVGAKWLIPWPLSWMLLVALGPACWLCQRSG</sequence>
<gene>
    <name evidence="2" type="ORF">AMON00008_LOCUS16717</name>
</gene>
<feature type="transmembrane region" description="Helical" evidence="1">
    <location>
        <begin position="115"/>
        <end position="137"/>
    </location>
</feature>
<reference evidence="2" key="1">
    <citation type="submission" date="2021-01" db="EMBL/GenBank/DDBJ databases">
        <authorList>
            <person name="Corre E."/>
            <person name="Pelletier E."/>
            <person name="Niang G."/>
            <person name="Scheremetjew M."/>
            <person name="Finn R."/>
            <person name="Kale V."/>
            <person name="Holt S."/>
            <person name="Cochrane G."/>
            <person name="Meng A."/>
            <person name="Brown T."/>
            <person name="Cohen L."/>
        </authorList>
    </citation>
    <scope>NUCLEOTIDE SEQUENCE</scope>
    <source>
        <strain evidence="2">CCMP3105</strain>
    </source>
</reference>
<dbReference type="AlphaFoldDB" id="A0A7S4QA49"/>
<keyword evidence="1" id="KW-0812">Transmembrane</keyword>
<accession>A0A7S4QA49</accession>
<evidence type="ECO:0000256" key="1">
    <source>
        <dbReference type="SAM" id="Phobius"/>
    </source>
</evidence>
<feature type="transmembrane region" description="Helical" evidence="1">
    <location>
        <begin position="183"/>
        <end position="205"/>
    </location>
</feature>
<keyword evidence="1" id="KW-1133">Transmembrane helix</keyword>
<name>A0A7S4QA49_9DINO</name>
<keyword evidence="1" id="KW-0472">Membrane</keyword>
<feature type="transmembrane region" description="Helical" evidence="1">
    <location>
        <begin position="91"/>
        <end position="109"/>
    </location>
</feature>
<feature type="transmembrane region" description="Helical" evidence="1">
    <location>
        <begin position="352"/>
        <end position="371"/>
    </location>
</feature>
<evidence type="ECO:0000313" key="2">
    <source>
        <dbReference type="EMBL" id="CAE4577097.1"/>
    </source>
</evidence>
<feature type="transmembrane region" description="Helical" evidence="1">
    <location>
        <begin position="59"/>
        <end position="79"/>
    </location>
</feature>
<proteinExistence type="predicted"/>
<feature type="transmembrane region" description="Helical" evidence="1">
    <location>
        <begin position="317"/>
        <end position="340"/>
    </location>
</feature>